<evidence type="ECO:0000256" key="6">
    <source>
        <dbReference type="ARBA" id="ARBA00022723"/>
    </source>
</evidence>
<dbReference type="Proteomes" id="UP000183988">
    <property type="component" value="Unassembled WGS sequence"/>
</dbReference>
<comment type="cofactor">
    <cofactor evidence="1">
        <name>Mn(2+)</name>
        <dbReference type="ChEBI" id="CHEBI:29035"/>
    </cofactor>
</comment>
<dbReference type="HAMAP" id="MF_00138">
    <property type="entry name" value="GARS"/>
    <property type="match status" value="1"/>
</dbReference>
<dbReference type="GO" id="GO:0004637">
    <property type="term" value="F:phosphoribosylamine-glycine ligase activity"/>
    <property type="evidence" value="ECO:0007669"/>
    <property type="project" value="UniProtKB-UniRule"/>
</dbReference>
<dbReference type="SUPFAM" id="SSF56059">
    <property type="entry name" value="Glutathione synthetase ATP-binding domain-like"/>
    <property type="match status" value="1"/>
</dbReference>
<dbReference type="InterPro" id="IPR020561">
    <property type="entry name" value="PRibGlycinamid_synth_ATP-grasp"/>
</dbReference>
<dbReference type="STRING" id="930117.SAMN05216225_100625"/>
<dbReference type="UniPathway" id="UPA00074">
    <property type="reaction ID" value="UER00125"/>
</dbReference>
<evidence type="ECO:0000256" key="15">
    <source>
        <dbReference type="PROSITE-ProRule" id="PRU00409"/>
    </source>
</evidence>
<dbReference type="Pfam" id="PF02844">
    <property type="entry name" value="GARS_N"/>
    <property type="match status" value="1"/>
</dbReference>
<dbReference type="GO" id="GO:0006189">
    <property type="term" value="P:'de novo' IMP biosynthetic process"/>
    <property type="evidence" value="ECO:0007669"/>
    <property type="project" value="UniProtKB-UniRule"/>
</dbReference>
<dbReference type="EMBL" id="FQVW01000006">
    <property type="protein sequence ID" value="SHF82375.1"/>
    <property type="molecule type" value="Genomic_DNA"/>
</dbReference>
<dbReference type="NCBIfam" id="TIGR00877">
    <property type="entry name" value="purD"/>
    <property type="match status" value="1"/>
</dbReference>
<dbReference type="Gene3D" id="3.90.600.10">
    <property type="entry name" value="Phosphoribosylglycinamide synthetase, C-terminal domain"/>
    <property type="match status" value="1"/>
</dbReference>
<dbReference type="InterPro" id="IPR013815">
    <property type="entry name" value="ATP_grasp_subdomain_1"/>
</dbReference>
<dbReference type="GO" id="GO:0005524">
    <property type="term" value="F:ATP binding"/>
    <property type="evidence" value="ECO:0007669"/>
    <property type="project" value="UniProtKB-UniRule"/>
</dbReference>
<dbReference type="PANTHER" id="PTHR43472:SF1">
    <property type="entry name" value="PHOSPHORIBOSYLAMINE--GLYCINE LIGASE, CHLOROPLASTIC"/>
    <property type="match status" value="1"/>
</dbReference>
<comment type="cofactor">
    <cofactor evidence="2">
        <name>Mg(2+)</name>
        <dbReference type="ChEBI" id="CHEBI:18420"/>
    </cofactor>
</comment>
<dbReference type="SUPFAM" id="SSF52440">
    <property type="entry name" value="PreATP-grasp domain"/>
    <property type="match status" value="1"/>
</dbReference>
<evidence type="ECO:0000256" key="14">
    <source>
        <dbReference type="HAMAP-Rule" id="MF_00138"/>
    </source>
</evidence>
<dbReference type="FunFam" id="3.30.1490.20:FF:000006">
    <property type="entry name" value="phosphoribosylamine--glycine ligase, chloroplastic-like"/>
    <property type="match status" value="1"/>
</dbReference>
<reference evidence="17 18" key="1">
    <citation type="submission" date="2016-11" db="EMBL/GenBank/DDBJ databases">
        <authorList>
            <person name="Jaros S."/>
            <person name="Januszkiewicz K."/>
            <person name="Wedrychowicz H."/>
        </authorList>
    </citation>
    <scope>NUCLEOTIDE SEQUENCE [LARGE SCALE GENOMIC DNA]</scope>
    <source>
        <strain evidence="17 18">IBRC-M 10683</strain>
    </source>
</reference>
<dbReference type="GO" id="GO:0046872">
    <property type="term" value="F:metal ion binding"/>
    <property type="evidence" value="ECO:0007669"/>
    <property type="project" value="UniProtKB-KW"/>
</dbReference>
<evidence type="ECO:0000256" key="10">
    <source>
        <dbReference type="ARBA" id="ARBA00023211"/>
    </source>
</evidence>
<dbReference type="PANTHER" id="PTHR43472">
    <property type="entry name" value="PHOSPHORIBOSYLAMINE--GLYCINE LIGASE"/>
    <property type="match status" value="1"/>
</dbReference>
<dbReference type="EC" id="6.3.4.13" evidence="4 14"/>
<dbReference type="SUPFAM" id="SSF51246">
    <property type="entry name" value="Rudiment single hybrid motif"/>
    <property type="match status" value="1"/>
</dbReference>
<dbReference type="Gene3D" id="3.30.470.20">
    <property type="entry name" value="ATP-grasp fold, B domain"/>
    <property type="match status" value="1"/>
</dbReference>
<dbReference type="SMART" id="SM01209">
    <property type="entry name" value="GARS_A"/>
    <property type="match status" value="1"/>
</dbReference>
<dbReference type="AlphaFoldDB" id="A0A1M5ESY7"/>
<dbReference type="GO" id="GO:0009113">
    <property type="term" value="P:purine nucleobase biosynthetic process"/>
    <property type="evidence" value="ECO:0007669"/>
    <property type="project" value="InterPro"/>
</dbReference>
<feature type="domain" description="ATP-grasp" evidence="16">
    <location>
        <begin position="106"/>
        <end position="312"/>
    </location>
</feature>
<accession>A0A1M5ESY7</accession>
<dbReference type="InterPro" id="IPR016185">
    <property type="entry name" value="PreATP-grasp_dom_sf"/>
</dbReference>
<evidence type="ECO:0000256" key="3">
    <source>
        <dbReference type="ARBA" id="ARBA00005174"/>
    </source>
</evidence>
<comment type="pathway">
    <text evidence="3 14">Purine metabolism; IMP biosynthesis via de novo pathway; N(1)-(5-phospho-D-ribosyl)glycinamide from 5-phospho-alpha-D-ribose 1-diphosphate: step 2/2.</text>
</comment>
<evidence type="ECO:0000259" key="16">
    <source>
        <dbReference type="PROSITE" id="PS50975"/>
    </source>
</evidence>
<dbReference type="SMART" id="SM01210">
    <property type="entry name" value="GARS_C"/>
    <property type="match status" value="1"/>
</dbReference>
<dbReference type="PROSITE" id="PS50975">
    <property type="entry name" value="ATP_GRASP"/>
    <property type="match status" value="1"/>
</dbReference>
<dbReference type="Gene3D" id="3.30.1490.20">
    <property type="entry name" value="ATP-grasp fold, A domain"/>
    <property type="match status" value="1"/>
</dbReference>
<organism evidence="17 18">
    <name type="scientific">Ornithinibacillus halophilus</name>
    <dbReference type="NCBI Taxonomy" id="930117"/>
    <lineage>
        <taxon>Bacteria</taxon>
        <taxon>Bacillati</taxon>
        <taxon>Bacillota</taxon>
        <taxon>Bacilli</taxon>
        <taxon>Bacillales</taxon>
        <taxon>Bacillaceae</taxon>
        <taxon>Ornithinibacillus</taxon>
    </lineage>
</organism>
<dbReference type="InterPro" id="IPR020560">
    <property type="entry name" value="PRibGlycinamide_synth_C-dom"/>
</dbReference>
<dbReference type="Gene3D" id="3.40.50.20">
    <property type="match status" value="1"/>
</dbReference>
<dbReference type="OrthoDB" id="9807240at2"/>
<dbReference type="InterPro" id="IPR000115">
    <property type="entry name" value="PRibGlycinamide_synth"/>
</dbReference>
<evidence type="ECO:0000256" key="13">
    <source>
        <dbReference type="ARBA" id="ARBA00042864"/>
    </source>
</evidence>
<evidence type="ECO:0000256" key="12">
    <source>
        <dbReference type="ARBA" id="ARBA00042242"/>
    </source>
</evidence>
<dbReference type="PROSITE" id="PS00184">
    <property type="entry name" value="GARS"/>
    <property type="match status" value="1"/>
</dbReference>
<keyword evidence="7 15" id="KW-0547">Nucleotide-binding</keyword>
<comment type="similarity">
    <text evidence="11 14">Belongs to the GARS family.</text>
</comment>
<name>A0A1M5ESY7_9BACI</name>
<keyword evidence="6" id="KW-0479">Metal-binding</keyword>
<evidence type="ECO:0000313" key="17">
    <source>
        <dbReference type="EMBL" id="SHF82375.1"/>
    </source>
</evidence>
<evidence type="ECO:0000256" key="5">
    <source>
        <dbReference type="ARBA" id="ARBA00022598"/>
    </source>
</evidence>
<evidence type="ECO:0000256" key="9">
    <source>
        <dbReference type="ARBA" id="ARBA00022840"/>
    </source>
</evidence>
<keyword evidence="9 15" id="KW-0067">ATP-binding</keyword>
<keyword evidence="8 14" id="KW-0658">Purine biosynthesis</keyword>
<keyword evidence="18" id="KW-1185">Reference proteome</keyword>
<evidence type="ECO:0000256" key="2">
    <source>
        <dbReference type="ARBA" id="ARBA00001946"/>
    </source>
</evidence>
<dbReference type="InterPro" id="IPR020562">
    <property type="entry name" value="PRibGlycinamide_synth_N"/>
</dbReference>
<protein>
    <recommendedName>
        <fullName evidence="4 14">Phosphoribosylamine--glycine ligase</fullName>
        <ecNumber evidence="4 14">6.3.4.13</ecNumber>
    </recommendedName>
    <alternativeName>
        <fullName evidence="14">GARS</fullName>
    </alternativeName>
    <alternativeName>
        <fullName evidence="12 14">Glycinamide ribonucleotide synthetase</fullName>
    </alternativeName>
    <alternativeName>
        <fullName evidence="13 14">Phosphoribosylglycinamide synthetase</fullName>
    </alternativeName>
</protein>
<evidence type="ECO:0000256" key="4">
    <source>
        <dbReference type="ARBA" id="ARBA00013255"/>
    </source>
</evidence>
<proteinExistence type="inferred from homology"/>
<evidence type="ECO:0000256" key="11">
    <source>
        <dbReference type="ARBA" id="ARBA00038345"/>
    </source>
</evidence>
<gene>
    <name evidence="14" type="primary">purD</name>
    <name evidence="17" type="ORF">SAMN05216225_100625</name>
</gene>
<evidence type="ECO:0000256" key="7">
    <source>
        <dbReference type="ARBA" id="ARBA00022741"/>
    </source>
</evidence>
<dbReference type="Pfam" id="PF02843">
    <property type="entry name" value="GARS_C"/>
    <property type="match status" value="1"/>
</dbReference>
<evidence type="ECO:0000256" key="1">
    <source>
        <dbReference type="ARBA" id="ARBA00001936"/>
    </source>
</evidence>
<comment type="catalytic activity">
    <reaction evidence="14">
        <text>5-phospho-beta-D-ribosylamine + glycine + ATP = N(1)-(5-phospho-beta-D-ribosyl)glycinamide + ADP + phosphate + H(+)</text>
        <dbReference type="Rhea" id="RHEA:17453"/>
        <dbReference type="ChEBI" id="CHEBI:15378"/>
        <dbReference type="ChEBI" id="CHEBI:30616"/>
        <dbReference type="ChEBI" id="CHEBI:43474"/>
        <dbReference type="ChEBI" id="CHEBI:57305"/>
        <dbReference type="ChEBI" id="CHEBI:58681"/>
        <dbReference type="ChEBI" id="CHEBI:143788"/>
        <dbReference type="ChEBI" id="CHEBI:456216"/>
        <dbReference type="EC" id="6.3.4.13"/>
    </reaction>
</comment>
<dbReference type="InterPro" id="IPR037123">
    <property type="entry name" value="PRibGlycinamide_synth_C_sf"/>
</dbReference>
<dbReference type="FunFam" id="3.30.470.20:FF:000018">
    <property type="entry name" value="Trifunctional purine biosynthetic protein adenosine-3"/>
    <property type="match status" value="1"/>
</dbReference>
<dbReference type="InterPro" id="IPR020559">
    <property type="entry name" value="PRibGlycinamide_synth_CS"/>
</dbReference>
<dbReference type="InterPro" id="IPR011054">
    <property type="entry name" value="Rudment_hybrid_motif"/>
</dbReference>
<sequence>MNVLVVGRGGREHSMVQKLAESKTVNEIYVAPGNAGMDEATRVPIDESEIERLIDFAKEKQIDMTIVGPENPLMLGISNRFREENLPIFAPTKEAALIEGSKDFAKAFMTRQGIPTASYQTFTDVEEAKYYVRTKGAPIVIKADGLAAGKGVVVAETERDALQAIDEMLVSKCYADAGTTIVIEEFLEGREFSLMAFVHGSNVYPMIPARDHKRAFDNDEGPNTGGMGAYAPVPDISEDIITNTTKEVLQKAADGLVSEGRSFTGILYAGLMMTTSGPKVIEFNARFGDPETQVILPLLNKDFLQVIVDVCHGKDPELQWEDKKCLGVVVAAQGYPATYEKNIPIPNLDCEETFAAYAGVDQIDNRLVSNGGRVMLVGAKATTYHQAFDAVYNQLNNIGDSSKLFYRSDIGKNCKEDALV</sequence>
<dbReference type="Pfam" id="PF01071">
    <property type="entry name" value="GARS_A"/>
    <property type="match status" value="1"/>
</dbReference>
<evidence type="ECO:0000313" key="18">
    <source>
        <dbReference type="Proteomes" id="UP000183988"/>
    </source>
</evidence>
<dbReference type="RefSeq" id="WP_072888566.1">
    <property type="nucleotide sequence ID" value="NZ_FQVW01000006.1"/>
</dbReference>
<evidence type="ECO:0000256" key="8">
    <source>
        <dbReference type="ARBA" id="ARBA00022755"/>
    </source>
</evidence>
<keyword evidence="10" id="KW-0464">Manganese</keyword>
<dbReference type="InterPro" id="IPR011761">
    <property type="entry name" value="ATP-grasp"/>
</dbReference>
<keyword evidence="5 14" id="KW-0436">Ligase</keyword>